<accession>A0AAV4PHL9</accession>
<sequence length="66" mass="7354">MEKVLSERARKNSGQHVFACWNTALKVSWMTLNSTNFSNVATDAEGTAIHCDDTPSHTPFVQYHGD</sequence>
<comment type="caution">
    <text evidence="1">The sequence shown here is derived from an EMBL/GenBank/DDBJ whole genome shotgun (WGS) entry which is preliminary data.</text>
</comment>
<reference evidence="1 2" key="1">
    <citation type="submission" date="2021-06" db="EMBL/GenBank/DDBJ databases">
        <title>Caerostris extrusa draft genome.</title>
        <authorList>
            <person name="Kono N."/>
            <person name="Arakawa K."/>
        </authorList>
    </citation>
    <scope>NUCLEOTIDE SEQUENCE [LARGE SCALE GENOMIC DNA]</scope>
</reference>
<dbReference type="EMBL" id="BPLR01004526">
    <property type="protein sequence ID" value="GIX95480.1"/>
    <property type="molecule type" value="Genomic_DNA"/>
</dbReference>
<dbReference type="AlphaFoldDB" id="A0AAV4PHL9"/>
<proteinExistence type="predicted"/>
<organism evidence="1 2">
    <name type="scientific">Caerostris extrusa</name>
    <name type="common">Bark spider</name>
    <name type="synonym">Caerostris bankana</name>
    <dbReference type="NCBI Taxonomy" id="172846"/>
    <lineage>
        <taxon>Eukaryota</taxon>
        <taxon>Metazoa</taxon>
        <taxon>Ecdysozoa</taxon>
        <taxon>Arthropoda</taxon>
        <taxon>Chelicerata</taxon>
        <taxon>Arachnida</taxon>
        <taxon>Araneae</taxon>
        <taxon>Araneomorphae</taxon>
        <taxon>Entelegynae</taxon>
        <taxon>Araneoidea</taxon>
        <taxon>Araneidae</taxon>
        <taxon>Caerostris</taxon>
    </lineage>
</organism>
<evidence type="ECO:0000313" key="1">
    <source>
        <dbReference type="EMBL" id="GIX95480.1"/>
    </source>
</evidence>
<dbReference type="Proteomes" id="UP001054945">
    <property type="component" value="Unassembled WGS sequence"/>
</dbReference>
<keyword evidence="2" id="KW-1185">Reference proteome</keyword>
<name>A0AAV4PHL9_CAEEX</name>
<protein>
    <submittedName>
        <fullName evidence="1">Uncharacterized protein</fullName>
    </submittedName>
</protein>
<evidence type="ECO:0000313" key="2">
    <source>
        <dbReference type="Proteomes" id="UP001054945"/>
    </source>
</evidence>
<gene>
    <name evidence="1" type="ORF">CEXT_365901</name>
</gene>